<gene>
    <name evidence="7" type="ORF">CVLEPA_LOCUS4905</name>
</gene>
<evidence type="ECO:0000256" key="1">
    <source>
        <dbReference type="ARBA" id="ARBA00008140"/>
    </source>
</evidence>
<dbReference type="Pfam" id="PF05903">
    <property type="entry name" value="Peptidase_C97"/>
    <property type="match status" value="1"/>
</dbReference>
<dbReference type="SMART" id="SM01179">
    <property type="entry name" value="DUF862"/>
    <property type="match status" value="1"/>
</dbReference>
<protein>
    <recommendedName>
        <fullName evidence="2">palmitoyl-protein hydrolase</fullName>
        <ecNumber evidence="2">3.1.2.22</ecNumber>
    </recommendedName>
</protein>
<comment type="caution">
    <text evidence="7">The sequence shown here is derived from an EMBL/GenBank/DDBJ whole genome shotgun (WGS) entry which is preliminary data.</text>
</comment>
<dbReference type="Proteomes" id="UP001642483">
    <property type="component" value="Unassembled WGS sequence"/>
</dbReference>
<evidence type="ECO:0000259" key="6">
    <source>
        <dbReference type="PROSITE" id="PS51858"/>
    </source>
</evidence>
<comment type="catalytic activity">
    <reaction evidence="5">
        <text>S-hexadecanoyl-L-cysteinyl-[protein] + H2O = L-cysteinyl-[protein] + hexadecanoate + H(+)</text>
        <dbReference type="Rhea" id="RHEA:19233"/>
        <dbReference type="Rhea" id="RHEA-COMP:10131"/>
        <dbReference type="Rhea" id="RHEA-COMP:11032"/>
        <dbReference type="ChEBI" id="CHEBI:7896"/>
        <dbReference type="ChEBI" id="CHEBI:15377"/>
        <dbReference type="ChEBI" id="CHEBI:15378"/>
        <dbReference type="ChEBI" id="CHEBI:29950"/>
        <dbReference type="ChEBI" id="CHEBI:74151"/>
        <dbReference type="EC" id="3.1.2.22"/>
    </reaction>
    <physiologicalReaction direction="left-to-right" evidence="5">
        <dbReference type="Rhea" id="RHEA:19234"/>
    </physiologicalReaction>
</comment>
<dbReference type="EMBL" id="CAWYQH010000013">
    <property type="protein sequence ID" value="CAK8675326.1"/>
    <property type="molecule type" value="Genomic_DNA"/>
</dbReference>
<evidence type="ECO:0000313" key="7">
    <source>
        <dbReference type="EMBL" id="CAK8675326.1"/>
    </source>
</evidence>
<keyword evidence="8" id="KW-1185">Reference proteome</keyword>
<dbReference type="PANTHER" id="PTHR12378:SF7">
    <property type="entry name" value="DESUMOYLATING ISOPEPTIDASE 1"/>
    <property type="match status" value="1"/>
</dbReference>
<evidence type="ECO:0000256" key="3">
    <source>
        <dbReference type="ARBA" id="ARBA00022670"/>
    </source>
</evidence>
<evidence type="ECO:0000256" key="5">
    <source>
        <dbReference type="ARBA" id="ARBA00047409"/>
    </source>
</evidence>
<sequence>MVLVAKNYCEFVLMCINRHFFSSFYVSKAKTYYLHLMGCPVSLYVYDLSKGLARLCSHGFLGQHIDGVWHTSVVVYGREFFYGSMGIESCPPSGTILGQPDEEVGLGDTEIPFEMFQEYLSQMGNDGFRGEKYSLFEHNCNTFSLEVSQFLTGKSIPSYITELPSVVLGTPLGQIIKDMMESINVTSATNENNTTYN</sequence>
<dbReference type="EC" id="3.1.2.22" evidence="2"/>
<dbReference type="PROSITE" id="PS51858">
    <property type="entry name" value="PPPDE"/>
    <property type="match status" value="1"/>
</dbReference>
<accession>A0ABP0F6J6</accession>
<evidence type="ECO:0000256" key="2">
    <source>
        <dbReference type="ARBA" id="ARBA00012423"/>
    </source>
</evidence>
<name>A0ABP0F6J6_CLALP</name>
<keyword evidence="3" id="KW-0645">Protease</keyword>
<dbReference type="PANTHER" id="PTHR12378">
    <property type="entry name" value="DESUMOYLATING ISOPEPTIDASE"/>
    <property type="match status" value="1"/>
</dbReference>
<reference evidence="7 8" key="1">
    <citation type="submission" date="2024-02" db="EMBL/GenBank/DDBJ databases">
        <authorList>
            <person name="Daric V."/>
            <person name="Darras S."/>
        </authorList>
    </citation>
    <scope>NUCLEOTIDE SEQUENCE [LARGE SCALE GENOMIC DNA]</scope>
</reference>
<dbReference type="InterPro" id="IPR042266">
    <property type="entry name" value="PPPDE_sf"/>
</dbReference>
<proteinExistence type="inferred from homology"/>
<evidence type="ECO:0000313" key="8">
    <source>
        <dbReference type="Proteomes" id="UP001642483"/>
    </source>
</evidence>
<evidence type="ECO:0000256" key="4">
    <source>
        <dbReference type="ARBA" id="ARBA00022801"/>
    </source>
</evidence>
<feature type="domain" description="PPPDE" evidence="6">
    <location>
        <begin position="39"/>
        <end position="181"/>
    </location>
</feature>
<dbReference type="InterPro" id="IPR008580">
    <property type="entry name" value="PPPDE_dom"/>
</dbReference>
<keyword evidence="4" id="KW-0378">Hydrolase</keyword>
<dbReference type="Gene3D" id="3.90.1720.30">
    <property type="entry name" value="PPPDE domains"/>
    <property type="match status" value="1"/>
</dbReference>
<organism evidence="7 8">
    <name type="scientific">Clavelina lepadiformis</name>
    <name type="common">Light-bulb sea squirt</name>
    <name type="synonym">Ascidia lepadiformis</name>
    <dbReference type="NCBI Taxonomy" id="159417"/>
    <lineage>
        <taxon>Eukaryota</taxon>
        <taxon>Metazoa</taxon>
        <taxon>Chordata</taxon>
        <taxon>Tunicata</taxon>
        <taxon>Ascidiacea</taxon>
        <taxon>Aplousobranchia</taxon>
        <taxon>Clavelinidae</taxon>
        <taxon>Clavelina</taxon>
    </lineage>
</organism>
<comment type="similarity">
    <text evidence="1">Belongs to the DeSI family.</text>
</comment>